<dbReference type="PANTHER" id="PTHR12994">
    <property type="entry name" value="SECERNIN"/>
    <property type="match status" value="1"/>
</dbReference>
<evidence type="ECO:0000313" key="3">
    <source>
        <dbReference type="Proteomes" id="UP000238157"/>
    </source>
</evidence>
<name>A0A2T0WJW5_9BACT</name>
<reference evidence="2 3" key="1">
    <citation type="submission" date="2018-03" db="EMBL/GenBank/DDBJ databases">
        <title>Genomic Encyclopedia of Archaeal and Bacterial Type Strains, Phase II (KMG-II): from individual species to whole genera.</title>
        <authorList>
            <person name="Goeker M."/>
        </authorList>
    </citation>
    <scope>NUCLEOTIDE SEQUENCE [LARGE SCALE GENOMIC DNA]</scope>
    <source>
        <strain evidence="2 3">DSM 27929</strain>
    </source>
</reference>
<organism evidence="2 3">
    <name type="scientific">Mongoliibacter ruber</name>
    <dbReference type="NCBI Taxonomy" id="1750599"/>
    <lineage>
        <taxon>Bacteria</taxon>
        <taxon>Pseudomonadati</taxon>
        <taxon>Bacteroidota</taxon>
        <taxon>Cytophagia</taxon>
        <taxon>Cytophagales</taxon>
        <taxon>Cyclobacteriaceae</taxon>
        <taxon>Mongoliibacter</taxon>
    </lineage>
</organism>
<dbReference type="Gene3D" id="3.60.60.10">
    <property type="entry name" value="Penicillin V Acylase, Chain A"/>
    <property type="match status" value="1"/>
</dbReference>
<dbReference type="OrthoDB" id="1109933at2"/>
<dbReference type="Proteomes" id="UP000238157">
    <property type="component" value="Unassembled WGS sequence"/>
</dbReference>
<dbReference type="GO" id="GO:0006508">
    <property type="term" value="P:proteolysis"/>
    <property type="evidence" value="ECO:0007669"/>
    <property type="project" value="InterPro"/>
</dbReference>
<comment type="caution">
    <text evidence="2">The sequence shown here is derived from an EMBL/GenBank/DDBJ whole genome shotgun (WGS) entry which is preliminary data.</text>
</comment>
<sequence>MCDTLACLPAFTKNGNLIFAKNSDREPDEAQEIQHIPRTAQTAKFIKCTYIEIPQVKETFEVILSKPYQMWGAEMGVNEFGVVIGNEAVFTNVKIDQKNDGLTGMDLLRLALERSTSAVEAISQITTLLATYGQDACGGYKNKSFFYHNSFIVADAKKAFILETAGKSWAVKTISKFGSISNGLSIGTDFDQIHLLDEKRAFPFNLKKKPNPLSFSAYFSDFLYTKVGRAKSRKACSMALMEASIGSLDIAKTFSILKTHNLPDPHFSPKKANTASLCMHATGLTNPSQTTGSMVAEIRKLAPSTVWLTGTSMPCLSIYIPFFMGTNTMRVLRKPEGSPNESLWWKAEKLHQWVCEDYKVRKQKILPTLQQIQEEFLNGEKQLIQSNPNNEALEAFSSKCLKEVLAFYDDGVRLC</sequence>
<proteinExistence type="predicted"/>
<dbReference type="EMBL" id="PVTR01000007">
    <property type="protein sequence ID" value="PRY86987.1"/>
    <property type="molecule type" value="Genomic_DNA"/>
</dbReference>
<dbReference type="InterPro" id="IPR005079">
    <property type="entry name" value="Peptidase_C45_hydrolase"/>
</dbReference>
<dbReference type="RefSeq" id="WP_106134016.1">
    <property type="nucleotide sequence ID" value="NZ_PVTR01000007.1"/>
</dbReference>
<accession>A0A2T0WJW5</accession>
<evidence type="ECO:0000313" key="2">
    <source>
        <dbReference type="EMBL" id="PRY86987.1"/>
    </source>
</evidence>
<feature type="domain" description="Peptidase C45 hydrolase" evidence="1">
    <location>
        <begin position="12"/>
        <end position="128"/>
    </location>
</feature>
<dbReference type="AlphaFoldDB" id="A0A2T0WJW5"/>
<dbReference type="InterPro" id="IPR005322">
    <property type="entry name" value="Peptidase_C69"/>
</dbReference>
<dbReference type="GO" id="GO:0016805">
    <property type="term" value="F:dipeptidase activity"/>
    <property type="evidence" value="ECO:0007669"/>
    <property type="project" value="InterPro"/>
</dbReference>
<evidence type="ECO:0000259" key="1">
    <source>
        <dbReference type="Pfam" id="PF03417"/>
    </source>
</evidence>
<protein>
    <submittedName>
        <fullName evidence="2">Dipeptidase</fullName>
    </submittedName>
</protein>
<dbReference type="GO" id="GO:0070004">
    <property type="term" value="F:cysteine-type exopeptidase activity"/>
    <property type="evidence" value="ECO:0007669"/>
    <property type="project" value="InterPro"/>
</dbReference>
<keyword evidence="3" id="KW-1185">Reference proteome</keyword>
<dbReference type="PANTHER" id="PTHR12994:SF17">
    <property type="entry name" value="LD30995P"/>
    <property type="match status" value="1"/>
</dbReference>
<dbReference type="Pfam" id="PF03417">
    <property type="entry name" value="AAT"/>
    <property type="match status" value="1"/>
</dbReference>
<gene>
    <name evidence="2" type="ORF">CLW00_10755</name>
</gene>